<dbReference type="InterPro" id="IPR014756">
    <property type="entry name" value="Ig_E-set"/>
</dbReference>
<keyword evidence="4" id="KW-0479">Metal-binding</keyword>
<evidence type="ECO:0000256" key="3">
    <source>
        <dbReference type="ARBA" id="ARBA00022692"/>
    </source>
</evidence>
<evidence type="ECO:0000256" key="1">
    <source>
        <dbReference type="ARBA" id="ARBA00004651"/>
    </source>
</evidence>
<sequence length="528" mass="59838">MVPSSVGYAHSELNKATPSPNSQYDSSPSEIRLIFSERLENGLYRIIVLDTKGNAVTDAKTELSQDQREISLALPSLPDGLYTTSYKVISADGHPIRGSYIFIVGQTEGQFSDEQGNNISNNVHDHANGGTGNNFWFYMARFVYYVSLLVLIGLLFWLNVWKLDGTVLSNLRKTWIHSILIALLVSFVITMLYHIESIFQQEDNFEDLIQFFSGTTVGITWLFTLGLTLIGFACLQRNKWIDLAWIVLITTTEALNGHPMGFTPELQNVVLDFVHIITGAIWAGGLIYVYLQKRFIQDKWMLFLPVFSKVALISILTLVVTGTAITLAFIPDIDYLIYSLWGILLLIKITLVLVVVLVGILLRNQMRKKQQKHISTLLKIDTCLMLLILVIVGIFTMIKPLPSNNSLEWTELSINQNVNVSIAPNTPGVENQIKVKVWMPDSVKQDPKQVLMYLHFTDRSEDVAPIEVKFNLEENAVSELIYPGFMPHSYISNGSYLPFAGKWEVEVRVMDPDDNETVYRRSMRLFKQ</sequence>
<evidence type="ECO:0000259" key="11">
    <source>
        <dbReference type="Pfam" id="PF04234"/>
    </source>
</evidence>
<evidence type="ECO:0000256" key="8">
    <source>
        <dbReference type="ARBA" id="ARBA00023136"/>
    </source>
</evidence>
<keyword evidence="8 10" id="KW-0472">Membrane</keyword>
<feature type="transmembrane region" description="Helical" evidence="10">
    <location>
        <begin position="215"/>
        <end position="235"/>
    </location>
</feature>
<evidence type="ECO:0000256" key="9">
    <source>
        <dbReference type="SAM" id="MobiDB-lite"/>
    </source>
</evidence>
<dbReference type="Gene3D" id="2.60.40.1220">
    <property type="match status" value="1"/>
</dbReference>
<dbReference type="Pfam" id="PF05425">
    <property type="entry name" value="CopD"/>
    <property type="match status" value="1"/>
</dbReference>
<evidence type="ECO:0000256" key="6">
    <source>
        <dbReference type="ARBA" id="ARBA00022989"/>
    </source>
</evidence>
<evidence type="ECO:0000256" key="7">
    <source>
        <dbReference type="ARBA" id="ARBA00023008"/>
    </source>
</evidence>
<evidence type="ECO:0000256" key="2">
    <source>
        <dbReference type="ARBA" id="ARBA00022475"/>
    </source>
</evidence>
<dbReference type="SUPFAM" id="SSF81296">
    <property type="entry name" value="E set domains"/>
    <property type="match status" value="1"/>
</dbReference>
<name>A0ABT4GJ12_9BACL</name>
<gene>
    <name evidence="13" type="ORF">M5X19_25150</name>
</gene>
<dbReference type="Proteomes" id="UP001527099">
    <property type="component" value="Unassembled WGS sequence"/>
</dbReference>
<dbReference type="InterPro" id="IPR008457">
    <property type="entry name" value="Cu-R_CopD_dom"/>
</dbReference>
<dbReference type="InterPro" id="IPR007348">
    <property type="entry name" value="CopC_dom"/>
</dbReference>
<evidence type="ECO:0000256" key="5">
    <source>
        <dbReference type="ARBA" id="ARBA00022729"/>
    </source>
</evidence>
<evidence type="ECO:0000256" key="4">
    <source>
        <dbReference type="ARBA" id="ARBA00022723"/>
    </source>
</evidence>
<dbReference type="EMBL" id="JAMDMX010000090">
    <property type="protein sequence ID" value="MCY9696160.1"/>
    <property type="molecule type" value="Genomic_DNA"/>
</dbReference>
<dbReference type="RefSeq" id="WP_268617353.1">
    <property type="nucleotide sequence ID" value="NZ_JAMDMX010000090.1"/>
</dbReference>
<feature type="transmembrane region" description="Helical" evidence="10">
    <location>
        <begin position="336"/>
        <end position="362"/>
    </location>
</feature>
<evidence type="ECO:0000313" key="13">
    <source>
        <dbReference type="EMBL" id="MCY9696160.1"/>
    </source>
</evidence>
<keyword evidence="5" id="KW-0732">Signal</keyword>
<keyword evidence="2" id="KW-1003">Cell membrane</keyword>
<feature type="domain" description="Copper resistance protein D" evidence="12">
    <location>
        <begin position="303"/>
        <end position="394"/>
    </location>
</feature>
<feature type="transmembrane region" description="Helical" evidence="10">
    <location>
        <begin position="273"/>
        <end position="291"/>
    </location>
</feature>
<keyword evidence="3 10" id="KW-0812">Transmembrane</keyword>
<feature type="region of interest" description="Disordered" evidence="9">
    <location>
        <begin position="1"/>
        <end position="27"/>
    </location>
</feature>
<comment type="caution">
    <text evidence="13">The sequence shown here is derived from an EMBL/GenBank/DDBJ whole genome shotgun (WGS) entry which is preliminary data.</text>
</comment>
<feature type="transmembrane region" description="Helical" evidence="10">
    <location>
        <begin position="175"/>
        <end position="195"/>
    </location>
</feature>
<comment type="subcellular location">
    <subcellularLocation>
        <location evidence="1">Cell membrane</location>
        <topology evidence="1">Multi-pass membrane protein</topology>
    </subcellularLocation>
</comment>
<feature type="compositionally biased region" description="Polar residues" evidence="9">
    <location>
        <begin position="14"/>
        <end position="27"/>
    </location>
</feature>
<feature type="transmembrane region" description="Helical" evidence="10">
    <location>
        <begin position="374"/>
        <end position="398"/>
    </location>
</feature>
<dbReference type="InterPro" id="IPR032694">
    <property type="entry name" value="CopC/D"/>
</dbReference>
<protein>
    <submittedName>
        <fullName evidence="13">Copper resistance protein CopC/CopD</fullName>
    </submittedName>
</protein>
<organism evidence="13 14">
    <name type="scientific">Paenibacillus alginolyticus</name>
    <dbReference type="NCBI Taxonomy" id="59839"/>
    <lineage>
        <taxon>Bacteria</taxon>
        <taxon>Bacillati</taxon>
        <taxon>Bacillota</taxon>
        <taxon>Bacilli</taxon>
        <taxon>Bacillales</taxon>
        <taxon>Paenibacillaceae</taxon>
        <taxon>Paenibacillus</taxon>
    </lineage>
</organism>
<keyword evidence="7" id="KW-0186">Copper</keyword>
<dbReference type="InterPro" id="IPR014755">
    <property type="entry name" value="Cu-Rt/internalin_Ig-like"/>
</dbReference>
<feature type="transmembrane region" description="Helical" evidence="10">
    <location>
        <begin position="142"/>
        <end position="163"/>
    </location>
</feature>
<dbReference type="PANTHER" id="PTHR34820:SF4">
    <property type="entry name" value="INNER MEMBRANE PROTEIN YEBZ"/>
    <property type="match status" value="1"/>
</dbReference>
<keyword evidence="14" id="KW-1185">Reference proteome</keyword>
<dbReference type="PANTHER" id="PTHR34820">
    <property type="entry name" value="INNER MEMBRANE PROTEIN YEBZ"/>
    <property type="match status" value="1"/>
</dbReference>
<reference evidence="13 14" key="1">
    <citation type="submission" date="2022-05" db="EMBL/GenBank/DDBJ databases">
        <title>Genome Sequencing of Bee-Associated Microbes.</title>
        <authorList>
            <person name="Dunlap C."/>
        </authorList>
    </citation>
    <scope>NUCLEOTIDE SEQUENCE [LARGE SCALE GENOMIC DNA]</scope>
    <source>
        <strain evidence="13 14">NRRL B-14421</strain>
    </source>
</reference>
<keyword evidence="6 10" id="KW-1133">Transmembrane helix</keyword>
<proteinExistence type="predicted"/>
<feature type="transmembrane region" description="Helical" evidence="10">
    <location>
        <begin position="303"/>
        <end position="330"/>
    </location>
</feature>
<evidence type="ECO:0000259" key="12">
    <source>
        <dbReference type="Pfam" id="PF05425"/>
    </source>
</evidence>
<evidence type="ECO:0000313" key="14">
    <source>
        <dbReference type="Proteomes" id="UP001527099"/>
    </source>
</evidence>
<evidence type="ECO:0000256" key="10">
    <source>
        <dbReference type="SAM" id="Phobius"/>
    </source>
</evidence>
<feature type="domain" description="CopC" evidence="11">
    <location>
        <begin position="10"/>
        <end position="104"/>
    </location>
</feature>
<dbReference type="Pfam" id="PF04234">
    <property type="entry name" value="CopC"/>
    <property type="match status" value="1"/>
</dbReference>
<accession>A0ABT4GJ12</accession>